<reference evidence="4 5" key="1">
    <citation type="journal article" date="2016" name="Microb. Cell Fact.">
        <title>Dissection of exopolysaccharide biosynthesis in Kozakia baliensis.</title>
        <authorList>
            <person name="Brandt J.U."/>
            <person name="Jakob F."/>
            <person name="Behr J."/>
            <person name="Geissler A.J."/>
            <person name="Vogel R.F."/>
        </authorList>
    </citation>
    <scope>NUCLEOTIDE SEQUENCE [LARGE SCALE GENOMIC DNA]</scope>
    <source>
        <strain evidence="4 5">DSM 14400</strain>
    </source>
</reference>
<name>A0A1D8UQQ1_9PROT</name>
<dbReference type="eggNOG" id="COG1879">
    <property type="taxonomic scope" value="Bacteria"/>
</dbReference>
<dbReference type="Proteomes" id="UP000179145">
    <property type="component" value="Chromosome"/>
</dbReference>
<keyword evidence="5" id="KW-1185">Reference proteome</keyword>
<comment type="subcellular location">
    <subcellularLocation>
        <location evidence="1">Cell envelope</location>
    </subcellularLocation>
</comment>
<dbReference type="SUPFAM" id="SSF53822">
    <property type="entry name" value="Periplasmic binding protein-like I"/>
    <property type="match status" value="1"/>
</dbReference>
<keyword evidence="3" id="KW-0732">Signal</keyword>
<comment type="similarity">
    <text evidence="2">Belongs to the bacterial solute-binding protein 2 family.</text>
</comment>
<gene>
    <name evidence="4" type="ORF">A0U89_01055</name>
</gene>
<accession>A0A1D8UQQ1</accession>
<dbReference type="InterPro" id="IPR028082">
    <property type="entry name" value="Peripla_BP_I"/>
</dbReference>
<evidence type="ECO:0000256" key="1">
    <source>
        <dbReference type="ARBA" id="ARBA00004196"/>
    </source>
</evidence>
<dbReference type="GO" id="GO:0030313">
    <property type="term" value="C:cell envelope"/>
    <property type="evidence" value="ECO:0007669"/>
    <property type="project" value="UniProtKB-SubCell"/>
</dbReference>
<evidence type="ECO:0000313" key="5">
    <source>
        <dbReference type="Proteomes" id="UP000179145"/>
    </source>
</evidence>
<evidence type="ECO:0000313" key="4">
    <source>
        <dbReference type="EMBL" id="AOX15951.1"/>
    </source>
</evidence>
<dbReference type="CDD" id="cd06321">
    <property type="entry name" value="PBP1_ABC_sugar_binding-like"/>
    <property type="match status" value="1"/>
</dbReference>
<dbReference type="InterPro" id="IPR025997">
    <property type="entry name" value="SBP_2_dom"/>
</dbReference>
<evidence type="ECO:0000256" key="3">
    <source>
        <dbReference type="ARBA" id="ARBA00022729"/>
    </source>
</evidence>
<proteinExistence type="inferred from homology"/>
<dbReference type="AlphaFoldDB" id="A0A1D8UQQ1"/>
<dbReference type="EMBL" id="CP014674">
    <property type="protein sequence ID" value="AOX15951.1"/>
    <property type="molecule type" value="Genomic_DNA"/>
</dbReference>
<dbReference type="Gene3D" id="3.40.50.2300">
    <property type="match status" value="2"/>
</dbReference>
<dbReference type="KEGG" id="kba:A0U89_01055"/>
<dbReference type="RefSeq" id="WP_070401793.1">
    <property type="nucleotide sequence ID" value="NZ_BJVW01000004.1"/>
</dbReference>
<dbReference type="GO" id="GO:0030246">
    <property type="term" value="F:carbohydrate binding"/>
    <property type="evidence" value="ECO:0007669"/>
    <property type="project" value="UniProtKB-ARBA"/>
</dbReference>
<organism evidence="4 5">
    <name type="scientific">Kozakia baliensis</name>
    <dbReference type="NCBI Taxonomy" id="153496"/>
    <lineage>
        <taxon>Bacteria</taxon>
        <taxon>Pseudomonadati</taxon>
        <taxon>Pseudomonadota</taxon>
        <taxon>Alphaproteobacteria</taxon>
        <taxon>Acetobacterales</taxon>
        <taxon>Acetobacteraceae</taxon>
        <taxon>Kozakia</taxon>
    </lineage>
</organism>
<dbReference type="OrthoDB" id="4827464at2"/>
<dbReference type="STRING" id="153496.A0U89_01055"/>
<sequence>MSWNFKNSKNKFLMAALACSVLSSVGTASAQNKKLETVGISVGSLGNPYFVSLVNGATKQAQKINPQVKILSVSSEYDLGKQSSQIDSFISSGANIILLAAADPQAIGSAVNRARAAGIVVIAIDVSALNADAAVQTDNMQAGRLACAYLAEKVGSGNIVIQNAPQVSSIIERMNGCRESLAKHPDIKVLSDDQNGKVSRDGGMDVMMGHLTRFPDFKGVFTVDDPQAIGATLAAQQLHRTNIIISSVDGSPDAVNIIKSGGLIKATASQDPSLEGSMAVDIGWGLMNGKKPAKTVNLIAPQLVTQDNVAQYKGW</sequence>
<dbReference type="PANTHER" id="PTHR46847:SF2">
    <property type="entry name" value="ABC TRANSPORTER SUGAR-BINDING PROTEIN"/>
    <property type="match status" value="1"/>
</dbReference>
<evidence type="ECO:0000256" key="2">
    <source>
        <dbReference type="ARBA" id="ARBA00007639"/>
    </source>
</evidence>
<dbReference type="Pfam" id="PF13407">
    <property type="entry name" value="Peripla_BP_4"/>
    <property type="match status" value="1"/>
</dbReference>
<protein>
    <submittedName>
        <fullName evidence="4">ABC transporter</fullName>
    </submittedName>
</protein>
<dbReference type="PANTHER" id="PTHR46847">
    <property type="entry name" value="D-ALLOSE-BINDING PERIPLASMIC PROTEIN-RELATED"/>
    <property type="match status" value="1"/>
</dbReference>